<keyword evidence="1" id="KW-0812">Transmembrane</keyword>
<keyword evidence="1" id="KW-1133">Transmembrane helix</keyword>
<protein>
    <recommendedName>
        <fullName evidence="4">SMODS and SLOG-associating 2TM effector domain-containing protein</fullName>
    </recommendedName>
</protein>
<sequence>MTEQTETRQRLSDSIEQRQLSIRAFLGRARPHRNRLVTISVVGSALAASLTAGPALGGTKFTTAVQGIFSLEESSAVWRVLCLAAVLLSLAAALATNLSNSHSVADRVSAAEACMAQLEGLRMALEFGHLGTDDAVQLYQQYVAHIGFVDRLTGSRHRTPG</sequence>
<dbReference type="RefSeq" id="WP_310062441.1">
    <property type="nucleotide sequence ID" value="NZ_JAVDVQ010000044.1"/>
</dbReference>
<reference evidence="2 3" key="1">
    <citation type="submission" date="2023-07" db="EMBL/GenBank/DDBJ databases">
        <title>Sorghum-associated microbial communities from plants grown in Nebraska, USA.</title>
        <authorList>
            <person name="Schachtman D."/>
        </authorList>
    </citation>
    <scope>NUCLEOTIDE SEQUENCE [LARGE SCALE GENOMIC DNA]</scope>
    <source>
        <strain evidence="2 3">BE167</strain>
    </source>
</reference>
<evidence type="ECO:0000313" key="3">
    <source>
        <dbReference type="Proteomes" id="UP001252243"/>
    </source>
</evidence>
<evidence type="ECO:0000256" key="1">
    <source>
        <dbReference type="SAM" id="Phobius"/>
    </source>
</evidence>
<organism evidence="2 3">
    <name type="scientific">Arthrobacter ginsengisoli</name>
    <dbReference type="NCBI Taxonomy" id="1356565"/>
    <lineage>
        <taxon>Bacteria</taxon>
        <taxon>Bacillati</taxon>
        <taxon>Actinomycetota</taxon>
        <taxon>Actinomycetes</taxon>
        <taxon>Micrococcales</taxon>
        <taxon>Micrococcaceae</taxon>
        <taxon>Arthrobacter</taxon>
    </lineage>
</organism>
<name>A0ABU1UIP6_9MICC</name>
<keyword evidence="1" id="KW-0472">Membrane</keyword>
<gene>
    <name evidence="2" type="ORF">J2X01_004379</name>
</gene>
<evidence type="ECO:0008006" key="4">
    <source>
        <dbReference type="Google" id="ProtNLM"/>
    </source>
</evidence>
<keyword evidence="3" id="KW-1185">Reference proteome</keyword>
<accession>A0ABU1UIP6</accession>
<dbReference type="Proteomes" id="UP001252243">
    <property type="component" value="Unassembled WGS sequence"/>
</dbReference>
<comment type="caution">
    <text evidence="2">The sequence shown here is derived from an EMBL/GenBank/DDBJ whole genome shotgun (WGS) entry which is preliminary data.</text>
</comment>
<evidence type="ECO:0000313" key="2">
    <source>
        <dbReference type="EMBL" id="MDR7085059.1"/>
    </source>
</evidence>
<feature type="transmembrane region" description="Helical" evidence="1">
    <location>
        <begin position="36"/>
        <end position="56"/>
    </location>
</feature>
<feature type="transmembrane region" description="Helical" evidence="1">
    <location>
        <begin position="76"/>
        <end position="98"/>
    </location>
</feature>
<proteinExistence type="predicted"/>
<dbReference type="EMBL" id="JAVDVQ010000044">
    <property type="protein sequence ID" value="MDR7085059.1"/>
    <property type="molecule type" value="Genomic_DNA"/>
</dbReference>